<dbReference type="InterPro" id="IPR009014">
    <property type="entry name" value="Transketo_C/PFOR_II"/>
</dbReference>
<dbReference type="SUPFAM" id="SSF52922">
    <property type="entry name" value="TK C-terminal domain-like"/>
    <property type="match status" value="1"/>
</dbReference>
<proteinExistence type="predicted"/>
<sequence length="348" mass="37538">MSFSFVSNDDAATRRAAARCLAALNPGGKPAGQAPLSPWQTIEASAQVLETNALADHAWVVRSRAVNGAPAMASAWPLWFRRDAARYERPLVCLCRIPSVAGLQGLAAQLRQRGVLCNEATAWREGGSPERHAELPLWLADNLDYVPYDLACADEARAVLEGALEDMYDQGTRRFYYLSAHDLPTPAGTIMDPAMASDAMRGMYLARATPAGAAITHVRLLAAGTVLHAALRAARLLWRGWRIGAEVWSCPSYTRLAREARQASWHALLHPDAPAEASHLVRCLARGRGPVIAATAYPRRIAEQIGAHVRGPFMAVGGDSMAIAPQDDPLSSRALALAAIQVLQNTDR</sequence>
<name>A0ABP3M834_9BURK</name>
<evidence type="ECO:0000313" key="3">
    <source>
        <dbReference type="Proteomes" id="UP001501706"/>
    </source>
</evidence>
<dbReference type="InterPro" id="IPR051157">
    <property type="entry name" value="PDH/Transketolase"/>
</dbReference>
<dbReference type="RefSeq" id="WP_343927977.1">
    <property type="nucleotide sequence ID" value="NZ_BAAAEN010000014.1"/>
</dbReference>
<dbReference type="PANTHER" id="PTHR43825:SF3">
    <property type="entry name" value="PYRUVATE DEHYDROGENASE E1 COMPONENT"/>
    <property type="match status" value="1"/>
</dbReference>
<evidence type="ECO:0000313" key="2">
    <source>
        <dbReference type="EMBL" id="GAA0515114.1"/>
    </source>
</evidence>
<dbReference type="Pfam" id="PF22613">
    <property type="entry name" value="Transketolase_C_1"/>
    <property type="match status" value="1"/>
</dbReference>
<dbReference type="InterPro" id="IPR055152">
    <property type="entry name" value="Transketolase-like_C_2"/>
</dbReference>
<organism evidence="2 3">
    <name type="scientific">Pigmentiphaga daeguensis</name>
    <dbReference type="NCBI Taxonomy" id="414049"/>
    <lineage>
        <taxon>Bacteria</taxon>
        <taxon>Pseudomonadati</taxon>
        <taxon>Pseudomonadota</taxon>
        <taxon>Betaproteobacteria</taxon>
        <taxon>Burkholderiales</taxon>
        <taxon>Alcaligenaceae</taxon>
        <taxon>Pigmentiphaga</taxon>
    </lineage>
</organism>
<evidence type="ECO:0000259" key="1">
    <source>
        <dbReference type="Pfam" id="PF22613"/>
    </source>
</evidence>
<feature type="domain" description="Transketolase-like C-terminal" evidence="1">
    <location>
        <begin position="202"/>
        <end position="305"/>
    </location>
</feature>
<accession>A0ABP3M834</accession>
<dbReference type="EMBL" id="BAAAEN010000014">
    <property type="protein sequence ID" value="GAA0515114.1"/>
    <property type="molecule type" value="Genomic_DNA"/>
</dbReference>
<dbReference type="Proteomes" id="UP001501706">
    <property type="component" value="Unassembled WGS sequence"/>
</dbReference>
<dbReference type="Gene3D" id="3.40.50.920">
    <property type="match status" value="1"/>
</dbReference>
<keyword evidence="3" id="KW-1185">Reference proteome</keyword>
<protein>
    <recommendedName>
        <fullName evidence="1">Transketolase-like C-terminal domain-containing protein</fullName>
    </recommendedName>
</protein>
<reference evidence="3" key="1">
    <citation type="journal article" date="2019" name="Int. J. Syst. Evol. Microbiol.">
        <title>The Global Catalogue of Microorganisms (GCM) 10K type strain sequencing project: providing services to taxonomists for standard genome sequencing and annotation.</title>
        <authorList>
            <consortium name="The Broad Institute Genomics Platform"/>
            <consortium name="The Broad Institute Genome Sequencing Center for Infectious Disease"/>
            <person name="Wu L."/>
            <person name="Ma J."/>
        </authorList>
    </citation>
    <scope>NUCLEOTIDE SEQUENCE [LARGE SCALE GENOMIC DNA]</scope>
    <source>
        <strain evidence="3">JCM 14330</strain>
    </source>
</reference>
<dbReference type="PANTHER" id="PTHR43825">
    <property type="entry name" value="PYRUVATE DEHYDROGENASE E1 COMPONENT"/>
    <property type="match status" value="1"/>
</dbReference>
<comment type="caution">
    <text evidence="2">The sequence shown here is derived from an EMBL/GenBank/DDBJ whole genome shotgun (WGS) entry which is preliminary data.</text>
</comment>
<gene>
    <name evidence="2" type="ORF">GCM10009097_35720</name>
</gene>